<proteinExistence type="predicted"/>
<dbReference type="RefSeq" id="WP_061662292.1">
    <property type="nucleotide sequence ID" value="NZ_LOMO01000001.1"/>
</dbReference>
<reference evidence="1 2" key="1">
    <citation type="submission" date="2015-12" db="EMBL/GenBank/DDBJ databases">
        <title>Bacillus cereus Group isolate.</title>
        <authorList>
            <person name="Kovac J."/>
        </authorList>
    </citation>
    <scope>NUCLEOTIDE SEQUENCE [LARGE SCALE GENOMIC DNA]</scope>
    <source>
        <strain evidence="1 2">FSL K6-0073</strain>
    </source>
</reference>
<organism evidence="1 2">
    <name type="scientific">Bacillus cereus</name>
    <dbReference type="NCBI Taxonomy" id="1396"/>
    <lineage>
        <taxon>Bacteria</taxon>
        <taxon>Bacillati</taxon>
        <taxon>Bacillota</taxon>
        <taxon>Bacilli</taxon>
        <taxon>Bacillales</taxon>
        <taxon>Bacillaceae</taxon>
        <taxon>Bacillus</taxon>
        <taxon>Bacillus cereus group</taxon>
    </lineage>
</organism>
<evidence type="ECO:0000313" key="1">
    <source>
        <dbReference type="EMBL" id="KXY50967.1"/>
    </source>
</evidence>
<dbReference type="Proteomes" id="UP000075476">
    <property type="component" value="Unassembled WGS sequence"/>
</dbReference>
<sequence length="147" mass="17563">MCKKQMIVSPQFTRDIQNCLFCNEVAEVHVQVIDMGFKVSGHFCKKCVNEMELEKIEFCPFQNLVSVLRKKGMQEWIVVTNKKYENNNVVFKKIRFRKNSRYFIEMEVVCSGELNRTMVHESDFKLMLEDIVYGNWFIEKEKEGERQ</sequence>
<comment type="caution">
    <text evidence="1">The sequence shown here is derived from an EMBL/GenBank/DDBJ whole genome shotgun (WGS) entry which is preliminary data.</text>
</comment>
<accession>A0A9X0MJG2</accession>
<protein>
    <submittedName>
        <fullName evidence="1">Uncharacterized protein</fullName>
    </submittedName>
</protein>
<name>A0A9X0MJG2_BACCE</name>
<dbReference type="EMBL" id="LOMO01000001">
    <property type="protein sequence ID" value="KXY50967.1"/>
    <property type="molecule type" value="Genomic_DNA"/>
</dbReference>
<evidence type="ECO:0000313" key="2">
    <source>
        <dbReference type="Proteomes" id="UP000075476"/>
    </source>
</evidence>
<dbReference type="AlphaFoldDB" id="A0A9X0MJG2"/>
<gene>
    <name evidence="1" type="ORF">AT268_30960</name>
</gene>